<feature type="region of interest" description="Disordered" evidence="1">
    <location>
        <begin position="176"/>
        <end position="236"/>
    </location>
</feature>
<evidence type="ECO:0000313" key="2">
    <source>
        <dbReference type="EMBL" id="CAK9016125.1"/>
    </source>
</evidence>
<comment type="caution">
    <text evidence="2">The sequence shown here is derived from an EMBL/GenBank/DDBJ whole genome shotgun (WGS) entry which is preliminary data.</text>
</comment>
<accession>A0ABP0JNU6</accession>
<keyword evidence="3" id="KW-1185">Reference proteome</keyword>
<dbReference type="EMBL" id="CAXAMM010008025">
    <property type="protein sequence ID" value="CAK9016125.1"/>
    <property type="molecule type" value="Genomic_DNA"/>
</dbReference>
<organism evidence="2 3">
    <name type="scientific">Durusdinium trenchii</name>
    <dbReference type="NCBI Taxonomy" id="1381693"/>
    <lineage>
        <taxon>Eukaryota</taxon>
        <taxon>Sar</taxon>
        <taxon>Alveolata</taxon>
        <taxon>Dinophyceae</taxon>
        <taxon>Suessiales</taxon>
        <taxon>Symbiodiniaceae</taxon>
        <taxon>Durusdinium</taxon>
    </lineage>
</organism>
<feature type="compositionally biased region" description="Polar residues" evidence="1">
    <location>
        <begin position="461"/>
        <end position="473"/>
    </location>
</feature>
<feature type="compositionally biased region" description="Basic and acidic residues" evidence="1">
    <location>
        <begin position="179"/>
        <end position="207"/>
    </location>
</feature>
<proteinExistence type="predicted"/>
<protein>
    <submittedName>
        <fullName evidence="2">Uncharacterized protein</fullName>
    </submittedName>
</protein>
<sequence>MGIPHDYRRGRRDKGVELQIVAGTWADPRGSYYEVTCDSGFDGESYSCSVRIQRPNGDVFDRQSVIKQFGDWTIVWGQKYVLDEATSNEHKLQWNNLRGGSGFVWQRVTPEHSRKSYGYARRGTAAHSAPPRAQEYHGNNWNSWFGWRKREHSAWQTWEKAMDVLVEHDDSQAATVSDFSHDSGTETHAKKDLDGLDGSFDGRRDGPCEQSILENETWRPSLHPTPPRSKHNKQQFGRNGYFNREVVASRLPLDFPFDAWRKDSHRQGQYNSGCVSYASAADFKDVPIYAGYLERFDKEKNSGTISSPGALADFKQNVYVHGSVLHSSRVCLNDYLCFAIHTNAHGKPQASRPLLRLQARKGYALSGTYTAAGEDSANYAGTIHCRAVLQLFDWDVQVSHEATLRGGGRGSASIESLHNGDEVNFNARWIYEDDCGRLEAYEVYRQHPQSPPGLPGVPTAEQATEPTEDNSFGVQPERKDALNQKDEMLRDGLELLGGLRHDLDMDESSVMQWLTTGADGEEEVLPPDTVIHL</sequence>
<gene>
    <name evidence="2" type="ORF">SCF082_LOCUS13050</name>
</gene>
<name>A0ABP0JNU6_9DINO</name>
<evidence type="ECO:0000256" key="1">
    <source>
        <dbReference type="SAM" id="MobiDB-lite"/>
    </source>
</evidence>
<feature type="region of interest" description="Disordered" evidence="1">
    <location>
        <begin position="447"/>
        <end position="475"/>
    </location>
</feature>
<dbReference type="Proteomes" id="UP001642464">
    <property type="component" value="Unassembled WGS sequence"/>
</dbReference>
<reference evidence="2 3" key="1">
    <citation type="submission" date="2024-02" db="EMBL/GenBank/DDBJ databases">
        <authorList>
            <person name="Chen Y."/>
            <person name="Shah S."/>
            <person name="Dougan E. K."/>
            <person name="Thang M."/>
            <person name="Chan C."/>
        </authorList>
    </citation>
    <scope>NUCLEOTIDE SEQUENCE [LARGE SCALE GENOMIC DNA]</scope>
</reference>
<evidence type="ECO:0000313" key="3">
    <source>
        <dbReference type="Proteomes" id="UP001642464"/>
    </source>
</evidence>